<accession>A0A0C1FKQ1</accession>
<dbReference type="Pfam" id="PF03453">
    <property type="entry name" value="MoeA_N"/>
    <property type="match status" value="1"/>
</dbReference>
<evidence type="ECO:0000256" key="5">
    <source>
        <dbReference type="ARBA" id="ARBA00047317"/>
    </source>
</evidence>
<dbReference type="RefSeq" id="WP_039478553.1">
    <property type="nucleotide sequence ID" value="NZ_JSYN01000020.1"/>
</dbReference>
<keyword evidence="6" id="KW-0479">Metal-binding</keyword>
<dbReference type="SMART" id="SM00852">
    <property type="entry name" value="MoCF_biosynth"/>
    <property type="match status" value="1"/>
</dbReference>
<dbReference type="CDD" id="cd00887">
    <property type="entry name" value="MoeA"/>
    <property type="match status" value="1"/>
</dbReference>
<dbReference type="EMBL" id="JSYN01000020">
    <property type="protein sequence ID" value="KIA92413.1"/>
    <property type="molecule type" value="Genomic_DNA"/>
</dbReference>
<comment type="cofactor">
    <cofactor evidence="6">
        <name>Mg(2+)</name>
        <dbReference type="ChEBI" id="CHEBI:18420"/>
    </cofactor>
</comment>
<dbReference type="InterPro" id="IPR036425">
    <property type="entry name" value="MoaB/Mog-like_dom_sf"/>
</dbReference>
<dbReference type="AlphaFoldDB" id="A0A0C1FKQ1"/>
<evidence type="ECO:0000256" key="6">
    <source>
        <dbReference type="RuleBase" id="RU365090"/>
    </source>
</evidence>
<keyword evidence="6" id="KW-0808">Transferase</keyword>
<comment type="similarity">
    <text evidence="3 6">Belongs to the MoeA family.</text>
</comment>
<dbReference type="PANTHER" id="PTHR10192:SF5">
    <property type="entry name" value="GEPHYRIN"/>
    <property type="match status" value="1"/>
</dbReference>
<dbReference type="OrthoDB" id="9804758at2"/>
<dbReference type="InterPro" id="IPR005110">
    <property type="entry name" value="MoeA_linker/N"/>
</dbReference>
<dbReference type="Proteomes" id="UP000031246">
    <property type="component" value="Unassembled WGS sequence"/>
</dbReference>
<organism evidence="8 9">
    <name type="scientific">Pedobacter kyungheensis</name>
    <dbReference type="NCBI Taxonomy" id="1069985"/>
    <lineage>
        <taxon>Bacteria</taxon>
        <taxon>Pseudomonadati</taxon>
        <taxon>Bacteroidota</taxon>
        <taxon>Sphingobacteriia</taxon>
        <taxon>Sphingobacteriales</taxon>
        <taxon>Sphingobacteriaceae</taxon>
        <taxon>Pedobacter</taxon>
    </lineage>
</organism>
<comment type="caution">
    <text evidence="8">The sequence shown here is derived from an EMBL/GenBank/DDBJ whole genome shotgun (WGS) entry which is preliminary data.</text>
</comment>
<evidence type="ECO:0000256" key="3">
    <source>
        <dbReference type="ARBA" id="ARBA00010763"/>
    </source>
</evidence>
<dbReference type="Gene3D" id="2.170.190.11">
    <property type="entry name" value="Molybdopterin biosynthesis moea protein, domain 3"/>
    <property type="match status" value="1"/>
</dbReference>
<dbReference type="EC" id="2.10.1.1" evidence="6"/>
<dbReference type="GO" id="GO:0046872">
    <property type="term" value="F:metal ion binding"/>
    <property type="evidence" value="ECO:0007669"/>
    <property type="project" value="UniProtKB-UniRule"/>
</dbReference>
<protein>
    <recommendedName>
        <fullName evidence="6">Molybdopterin molybdenumtransferase</fullName>
        <ecNumber evidence="6">2.10.1.1</ecNumber>
    </recommendedName>
</protein>
<dbReference type="InterPro" id="IPR036135">
    <property type="entry name" value="MoeA_linker/N_sf"/>
</dbReference>
<dbReference type="InterPro" id="IPR005111">
    <property type="entry name" value="MoeA_C_domain_IV"/>
</dbReference>
<evidence type="ECO:0000259" key="7">
    <source>
        <dbReference type="SMART" id="SM00852"/>
    </source>
</evidence>
<dbReference type="Gene3D" id="3.40.980.10">
    <property type="entry name" value="MoaB/Mog-like domain"/>
    <property type="match status" value="1"/>
</dbReference>
<comment type="catalytic activity">
    <reaction evidence="5">
        <text>adenylyl-molybdopterin + molybdate = Mo-molybdopterin + AMP + H(+)</text>
        <dbReference type="Rhea" id="RHEA:35047"/>
        <dbReference type="ChEBI" id="CHEBI:15378"/>
        <dbReference type="ChEBI" id="CHEBI:36264"/>
        <dbReference type="ChEBI" id="CHEBI:62727"/>
        <dbReference type="ChEBI" id="CHEBI:71302"/>
        <dbReference type="ChEBI" id="CHEBI:456215"/>
        <dbReference type="EC" id="2.10.1.1"/>
    </reaction>
</comment>
<dbReference type="InterPro" id="IPR038987">
    <property type="entry name" value="MoeA-like"/>
</dbReference>
<evidence type="ECO:0000313" key="8">
    <source>
        <dbReference type="EMBL" id="KIA92413.1"/>
    </source>
</evidence>
<dbReference type="GO" id="GO:0006777">
    <property type="term" value="P:Mo-molybdopterin cofactor biosynthetic process"/>
    <property type="evidence" value="ECO:0007669"/>
    <property type="project" value="UniProtKB-UniRule"/>
</dbReference>
<keyword evidence="6" id="KW-0500">Molybdenum</keyword>
<evidence type="ECO:0000313" key="9">
    <source>
        <dbReference type="Proteomes" id="UP000031246"/>
    </source>
</evidence>
<dbReference type="Gene3D" id="3.90.105.10">
    <property type="entry name" value="Molybdopterin biosynthesis moea protein, domain 2"/>
    <property type="match status" value="1"/>
</dbReference>
<dbReference type="InterPro" id="IPR036688">
    <property type="entry name" value="MoeA_C_domain_IV_sf"/>
</dbReference>
<dbReference type="SUPFAM" id="SSF63882">
    <property type="entry name" value="MoeA N-terminal region -like"/>
    <property type="match status" value="1"/>
</dbReference>
<dbReference type="NCBIfam" id="TIGR00177">
    <property type="entry name" value="molyb_syn"/>
    <property type="match status" value="1"/>
</dbReference>
<comment type="pathway">
    <text evidence="2 6">Cofactor biosynthesis; molybdopterin biosynthesis.</text>
</comment>
<evidence type="ECO:0000256" key="2">
    <source>
        <dbReference type="ARBA" id="ARBA00005046"/>
    </source>
</evidence>
<gene>
    <name evidence="8" type="ORF">OC25_17240</name>
</gene>
<dbReference type="GO" id="GO:0005829">
    <property type="term" value="C:cytosol"/>
    <property type="evidence" value="ECO:0007669"/>
    <property type="project" value="TreeGrafter"/>
</dbReference>
<evidence type="ECO:0000256" key="4">
    <source>
        <dbReference type="ARBA" id="ARBA00023150"/>
    </source>
</evidence>
<keyword evidence="4 6" id="KW-0501">Molybdenum cofactor biosynthesis</keyword>
<dbReference type="GO" id="GO:0061599">
    <property type="term" value="F:molybdopterin molybdotransferase activity"/>
    <property type="evidence" value="ECO:0007669"/>
    <property type="project" value="UniProtKB-UniRule"/>
</dbReference>
<dbReference type="Pfam" id="PF03454">
    <property type="entry name" value="MoeA_C"/>
    <property type="match status" value="1"/>
</dbReference>
<sequence>MISVKAAKDLISENITRLAPVVINLEQASGYVLAADIYARFDIPAFRQSSMDGYALKFADCEKELQLIGEMAAGTSTNLTINAGETSRIFTGAPLPDGADTVVMQEKITRTGDKITLQDTNLKSGSNVRGIGSEIAAGALAMEKGDLLSPAAIGFLAGIGITEVSVFPLPQIALIVTGKELQKPGEALAFGQVYESNSYSLAAALKTEGIADLTVYEADDDLNILQNVLQTALDKHDLVLLTGGVSVGDYDFVIEAAKRCGVKQVFHKVKQKPGKPLYFGTYNQKLVFGLPGNPSSVLSCYYNYVLPAIKVLSLKSNPVTEVQAVLSHRYNKPAGLTHFLKGKYENGKVSPLGAQESYRLSSFAQSNCLICLNETQENFEAGETVTVLILPQ</sequence>
<dbReference type="SUPFAM" id="SSF53218">
    <property type="entry name" value="Molybdenum cofactor biosynthesis proteins"/>
    <property type="match status" value="1"/>
</dbReference>
<dbReference type="Gene3D" id="2.40.340.10">
    <property type="entry name" value="MoeA, C-terminal, domain IV"/>
    <property type="match status" value="1"/>
</dbReference>
<dbReference type="PANTHER" id="PTHR10192">
    <property type="entry name" value="MOLYBDOPTERIN BIOSYNTHESIS PROTEIN"/>
    <property type="match status" value="1"/>
</dbReference>
<proteinExistence type="inferred from homology"/>
<dbReference type="SUPFAM" id="SSF63867">
    <property type="entry name" value="MoeA C-terminal domain-like"/>
    <property type="match status" value="1"/>
</dbReference>
<dbReference type="UniPathway" id="UPA00344"/>
<dbReference type="NCBIfam" id="NF045515">
    <property type="entry name" value="Glp_gephyrin"/>
    <property type="match status" value="1"/>
</dbReference>
<dbReference type="Pfam" id="PF00994">
    <property type="entry name" value="MoCF_biosynth"/>
    <property type="match status" value="1"/>
</dbReference>
<name>A0A0C1FKQ1_9SPHI</name>
<dbReference type="InterPro" id="IPR001453">
    <property type="entry name" value="MoaB/Mog_dom"/>
</dbReference>
<evidence type="ECO:0000256" key="1">
    <source>
        <dbReference type="ARBA" id="ARBA00002901"/>
    </source>
</evidence>
<keyword evidence="9" id="KW-1185">Reference proteome</keyword>
<keyword evidence="6" id="KW-0460">Magnesium</keyword>
<feature type="domain" description="MoaB/Mog" evidence="7">
    <location>
        <begin position="173"/>
        <end position="311"/>
    </location>
</feature>
<reference evidence="8 9" key="1">
    <citation type="submission" date="2014-10" db="EMBL/GenBank/DDBJ databases">
        <title>Pedobacter Kyungheensis.</title>
        <authorList>
            <person name="Anderson B.M."/>
            <person name="Newman J.D."/>
        </authorList>
    </citation>
    <scope>NUCLEOTIDE SEQUENCE [LARGE SCALE GENOMIC DNA]</scope>
    <source>
        <strain evidence="8 9">KACC 16221</strain>
    </source>
</reference>
<comment type="function">
    <text evidence="1 6">Catalyzes the insertion of molybdate into adenylated molybdopterin with the concomitant release of AMP.</text>
</comment>